<feature type="transmembrane region" description="Helical" evidence="17">
    <location>
        <begin position="81"/>
        <end position="102"/>
    </location>
</feature>
<dbReference type="AlphaFoldDB" id="A0A485M3S4"/>
<evidence type="ECO:0000256" key="13">
    <source>
        <dbReference type="ARBA" id="ARBA00023316"/>
    </source>
</evidence>
<evidence type="ECO:0000256" key="8">
    <source>
        <dbReference type="ARBA" id="ARBA00022960"/>
    </source>
</evidence>
<evidence type="ECO:0000256" key="2">
    <source>
        <dbReference type="ARBA" id="ARBA00004752"/>
    </source>
</evidence>
<evidence type="ECO:0000256" key="15">
    <source>
        <dbReference type="ARBA" id="ARBA00044770"/>
    </source>
</evidence>
<dbReference type="Pfam" id="PF01098">
    <property type="entry name" value="FTSW_RODA_SPOVE"/>
    <property type="match status" value="1"/>
</dbReference>
<evidence type="ECO:0000256" key="5">
    <source>
        <dbReference type="ARBA" id="ARBA00022676"/>
    </source>
</evidence>
<dbReference type="GO" id="GO:0071555">
    <property type="term" value="P:cell wall organization"/>
    <property type="evidence" value="ECO:0007669"/>
    <property type="project" value="UniProtKB-KW"/>
</dbReference>
<feature type="transmembrane region" description="Helical" evidence="17">
    <location>
        <begin position="51"/>
        <end position="69"/>
    </location>
</feature>
<evidence type="ECO:0000256" key="6">
    <source>
        <dbReference type="ARBA" id="ARBA00022679"/>
    </source>
</evidence>
<organism evidence="18">
    <name type="scientific">anaerobic digester metagenome</name>
    <dbReference type="NCBI Taxonomy" id="1263854"/>
    <lineage>
        <taxon>unclassified sequences</taxon>
        <taxon>metagenomes</taxon>
        <taxon>ecological metagenomes</taxon>
    </lineage>
</organism>
<reference evidence="18" key="1">
    <citation type="submission" date="2019-03" db="EMBL/GenBank/DDBJ databases">
        <authorList>
            <person name="Hao L."/>
        </authorList>
    </citation>
    <scope>NUCLEOTIDE SEQUENCE</scope>
</reference>
<comment type="subcellular location">
    <subcellularLocation>
        <location evidence="1">Cell membrane</location>
        <topology evidence="1">Multi-pass membrane protein</topology>
    </subcellularLocation>
</comment>
<keyword evidence="6 18" id="KW-0808">Transferase</keyword>
<sequence length="373" mass="41119">MRVLDQIMPEMDFDMVFLMATLMLLVMGTVMIFSSSYFISKEMYNDSFAMIGRHLFHLMVGIVAMGCLIRVDYRRFNTRFFVLFALGAGIIACILCFVPGIGVMGGHARRWIRVPFLTVQASEIMKIALIFYLSYSLCKKTKNIHDYRYGVLPILAVVGVSALLILIEPDFGTAATIGIWSFFILFIAGMRIKHLILTLLIILPIGVLTMLLEPYRKARLLAFMNPWEDMYGIGYQTVQSMVALASGGVFGSGLGEGTQKLFFLPAPHTDFILSVLGEELGFIGVLFIVALFGFWIWRGYTIAMATNDGFGFLLVVSAVSLIGLQAIVNMGVAMSVFPTTGIALPFFSYGGSSLVTAMVASGIVLSVSRRARL</sequence>
<feature type="transmembrane region" description="Helical" evidence="17">
    <location>
        <begin position="114"/>
        <end position="135"/>
    </location>
</feature>
<evidence type="ECO:0000256" key="14">
    <source>
        <dbReference type="ARBA" id="ARBA00032370"/>
    </source>
</evidence>
<dbReference type="InterPro" id="IPR001182">
    <property type="entry name" value="FtsW/RodA"/>
</dbReference>
<dbReference type="GO" id="GO:0008360">
    <property type="term" value="P:regulation of cell shape"/>
    <property type="evidence" value="ECO:0007669"/>
    <property type="project" value="UniProtKB-KW"/>
</dbReference>
<evidence type="ECO:0000256" key="16">
    <source>
        <dbReference type="ARBA" id="ARBA00049902"/>
    </source>
</evidence>
<keyword evidence="3" id="KW-1003">Cell membrane</keyword>
<feature type="transmembrane region" description="Helical" evidence="17">
    <location>
        <begin position="16"/>
        <end position="39"/>
    </location>
</feature>
<feature type="transmembrane region" description="Helical" evidence="17">
    <location>
        <begin position="195"/>
        <end position="212"/>
    </location>
</feature>
<keyword evidence="7 17" id="KW-0812">Transmembrane</keyword>
<evidence type="ECO:0000256" key="3">
    <source>
        <dbReference type="ARBA" id="ARBA00022475"/>
    </source>
</evidence>
<keyword evidence="10 17" id="KW-1133">Transmembrane helix</keyword>
<dbReference type="EMBL" id="CAADRM010000130">
    <property type="protein sequence ID" value="VFU17237.1"/>
    <property type="molecule type" value="Genomic_DNA"/>
</dbReference>
<evidence type="ECO:0000256" key="12">
    <source>
        <dbReference type="ARBA" id="ARBA00023306"/>
    </source>
</evidence>
<evidence type="ECO:0000256" key="9">
    <source>
        <dbReference type="ARBA" id="ARBA00022984"/>
    </source>
</evidence>
<dbReference type="GO" id="GO:0051301">
    <property type="term" value="P:cell division"/>
    <property type="evidence" value="ECO:0007669"/>
    <property type="project" value="UniProtKB-KW"/>
</dbReference>
<keyword evidence="11 17" id="KW-0472">Membrane</keyword>
<dbReference type="GO" id="GO:0009252">
    <property type="term" value="P:peptidoglycan biosynthetic process"/>
    <property type="evidence" value="ECO:0007669"/>
    <property type="project" value="UniProtKB-KW"/>
</dbReference>
<evidence type="ECO:0000256" key="11">
    <source>
        <dbReference type="ARBA" id="ARBA00023136"/>
    </source>
</evidence>
<name>A0A485M3S4_9ZZZZ</name>
<keyword evidence="12" id="KW-0131">Cell cycle</keyword>
<evidence type="ECO:0000256" key="4">
    <source>
        <dbReference type="ARBA" id="ARBA00022618"/>
    </source>
</evidence>
<evidence type="ECO:0000256" key="1">
    <source>
        <dbReference type="ARBA" id="ARBA00004651"/>
    </source>
</evidence>
<keyword evidence="13" id="KW-0961">Cell wall biogenesis/degradation</keyword>
<dbReference type="NCBIfam" id="TIGR02614">
    <property type="entry name" value="ftsW"/>
    <property type="match status" value="1"/>
</dbReference>
<dbReference type="InterPro" id="IPR013437">
    <property type="entry name" value="FtsW"/>
</dbReference>
<gene>
    <name evidence="18" type="primary">ftsW</name>
    <name evidence="18" type="ORF">SCFA_640013</name>
</gene>
<evidence type="ECO:0000256" key="10">
    <source>
        <dbReference type="ARBA" id="ARBA00022989"/>
    </source>
</evidence>
<keyword evidence="4" id="KW-0132">Cell division</keyword>
<dbReference type="EC" id="2.4.99.28" evidence="15"/>
<keyword evidence="5 18" id="KW-0328">Glycosyltransferase</keyword>
<proteinExistence type="predicted"/>
<comment type="catalytic activity">
    <reaction evidence="16">
        <text>[GlcNAc-(1-&gt;4)-Mur2Ac(oyl-L-Ala-gamma-D-Glu-L-Lys-D-Ala-D-Ala)](n)-di-trans,octa-cis-undecaprenyl diphosphate + beta-D-GlcNAc-(1-&gt;4)-Mur2Ac(oyl-L-Ala-gamma-D-Glu-L-Lys-D-Ala-D-Ala)-di-trans,octa-cis-undecaprenyl diphosphate = [GlcNAc-(1-&gt;4)-Mur2Ac(oyl-L-Ala-gamma-D-Glu-L-Lys-D-Ala-D-Ala)](n+1)-di-trans,octa-cis-undecaprenyl diphosphate + di-trans,octa-cis-undecaprenyl diphosphate + H(+)</text>
        <dbReference type="Rhea" id="RHEA:23708"/>
        <dbReference type="Rhea" id="RHEA-COMP:9602"/>
        <dbReference type="Rhea" id="RHEA-COMP:9603"/>
        <dbReference type="ChEBI" id="CHEBI:15378"/>
        <dbReference type="ChEBI" id="CHEBI:58405"/>
        <dbReference type="ChEBI" id="CHEBI:60033"/>
        <dbReference type="ChEBI" id="CHEBI:78435"/>
        <dbReference type="EC" id="2.4.99.28"/>
    </reaction>
</comment>
<feature type="transmembrane region" description="Helical" evidence="17">
    <location>
        <begin position="171"/>
        <end position="188"/>
    </location>
</feature>
<dbReference type="GO" id="GO:0032153">
    <property type="term" value="C:cell division site"/>
    <property type="evidence" value="ECO:0007669"/>
    <property type="project" value="TreeGrafter"/>
</dbReference>
<evidence type="ECO:0000256" key="7">
    <source>
        <dbReference type="ARBA" id="ARBA00022692"/>
    </source>
</evidence>
<feature type="transmembrane region" description="Helical" evidence="17">
    <location>
        <begin position="346"/>
        <end position="367"/>
    </location>
</feature>
<dbReference type="PANTHER" id="PTHR30474:SF2">
    <property type="entry name" value="PEPTIDOGLYCAN GLYCOSYLTRANSFERASE FTSW-RELATED"/>
    <property type="match status" value="1"/>
</dbReference>
<feature type="transmembrane region" description="Helical" evidence="17">
    <location>
        <begin position="280"/>
        <end position="297"/>
    </location>
</feature>
<dbReference type="GO" id="GO:0008955">
    <property type="term" value="F:peptidoglycan glycosyltransferase activity"/>
    <property type="evidence" value="ECO:0007669"/>
    <property type="project" value="UniProtKB-EC"/>
</dbReference>
<dbReference type="PANTHER" id="PTHR30474">
    <property type="entry name" value="CELL CYCLE PROTEIN"/>
    <property type="match status" value="1"/>
</dbReference>
<dbReference type="GO" id="GO:0015648">
    <property type="term" value="F:lipid-linked peptidoglycan transporter activity"/>
    <property type="evidence" value="ECO:0007669"/>
    <property type="project" value="TreeGrafter"/>
</dbReference>
<keyword evidence="9" id="KW-0573">Peptidoglycan synthesis</keyword>
<comment type="pathway">
    <text evidence="2">Cell wall biogenesis; peptidoglycan biosynthesis.</text>
</comment>
<evidence type="ECO:0000313" key="18">
    <source>
        <dbReference type="EMBL" id="VFU17237.1"/>
    </source>
</evidence>
<feature type="transmembrane region" description="Helical" evidence="17">
    <location>
        <begin position="309"/>
        <end position="334"/>
    </location>
</feature>
<protein>
    <recommendedName>
        <fullName evidence="15">peptidoglycan glycosyltransferase</fullName>
        <ecNumber evidence="15">2.4.99.28</ecNumber>
    </recommendedName>
    <alternativeName>
        <fullName evidence="14">Peptidoglycan polymerase</fullName>
    </alternativeName>
</protein>
<accession>A0A485M3S4</accession>
<feature type="transmembrane region" description="Helical" evidence="17">
    <location>
        <begin position="147"/>
        <end position="165"/>
    </location>
</feature>
<evidence type="ECO:0000256" key="17">
    <source>
        <dbReference type="SAM" id="Phobius"/>
    </source>
</evidence>
<dbReference type="GO" id="GO:0005886">
    <property type="term" value="C:plasma membrane"/>
    <property type="evidence" value="ECO:0007669"/>
    <property type="project" value="UniProtKB-SubCell"/>
</dbReference>
<keyword evidence="8" id="KW-0133">Cell shape</keyword>